<keyword evidence="5 6" id="KW-0472">Membrane</keyword>
<dbReference type="STRING" id="6198.A0A075A2G8"/>
<comment type="subcellular location">
    <subcellularLocation>
        <location evidence="1">Membrane</location>
        <topology evidence="1">Multi-pass membrane protein</topology>
    </subcellularLocation>
</comment>
<keyword evidence="4 6" id="KW-1133">Transmembrane helix</keyword>
<reference evidence="7 8" key="1">
    <citation type="submission" date="2013-11" db="EMBL/GenBank/DDBJ databases">
        <title>Opisthorchis viverrini - life in the bile duct.</title>
        <authorList>
            <person name="Young N.D."/>
            <person name="Nagarajan N."/>
            <person name="Lin S.J."/>
            <person name="Korhonen P.K."/>
            <person name="Jex A.R."/>
            <person name="Hall R.S."/>
            <person name="Safavi-Hemami H."/>
            <person name="Kaewkong W."/>
            <person name="Bertrand D."/>
            <person name="Gao S."/>
            <person name="Seet Q."/>
            <person name="Wongkham S."/>
            <person name="Teh B.T."/>
            <person name="Wongkham C."/>
            <person name="Intapan P.M."/>
            <person name="Maleewong W."/>
            <person name="Yang X."/>
            <person name="Hu M."/>
            <person name="Wang Z."/>
            <person name="Hofmann A."/>
            <person name="Sternberg P.W."/>
            <person name="Tan P."/>
            <person name="Wang J."/>
            <person name="Gasser R.B."/>
        </authorList>
    </citation>
    <scope>NUCLEOTIDE SEQUENCE [LARGE SCALE GENOMIC DNA]</scope>
</reference>
<dbReference type="OrthoDB" id="10027013at2759"/>
<dbReference type="GO" id="GO:0000139">
    <property type="term" value="C:Golgi membrane"/>
    <property type="evidence" value="ECO:0007669"/>
    <property type="project" value="TreeGrafter"/>
</dbReference>
<comment type="similarity">
    <text evidence="2">Belongs to the unc-50 family.</text>
</comment>
<dbReference type="InterPro" id="IPR007881">
    <property type="entry name" value="UNC-50"/>
</dbReference>
<feature type="transmembrane region" description="Helical" evidence="6">
    <location>
        <begin position="151"/>
        <end position="170"/>
    </location>
</feature>
<dbReference type="PANTHER" id="PTHR12841:SF6">
    <property type="entry name" value="PROTEIN UNC-50 HOMOLOG"/>
    <property type="match status" value="1"/>
</dbReference>
<dbReference type="Proteomes" id="UP000054324">
    <property type="component" value="Unassembled WGS sequence"/>
</dbReference>
<gene>
    <name evidence="7" type="ORF">T265_00663</name>
</gene>
<feature type="transmembrane region" description="Helical" evidence="6">
    <location>
        <begin position="182"/>
        <end position="204"/>
    </location>
</feature>
<feature type="transmembrane region" description="Helical" evidence="6">
    <location>
        <begin position="245"/>
        <end position="264"/>
    </location>
</feature>
<keyword evidence="3 6" id="KW-0812">Transmembrane</keyword>
<sequence length="411" mass="47717">MRDCECRADTPHYSSMGRRVTQTATPVSMWRAAPRTALNHDPPMSSVHINVTDSLPRSVCTKMLTCSQPCHPGSMHRILSAAEKRSRYFRRLLKFKHMDFEYAFWQMAQLIFTPQRLFRNFQYRNCMSFIWQQAIYCLVGSRRQWARDDPAFLVLVFTMFLVSSIIFATFTLHTLELRIKFVLWVAFFDFFAMALLAATFFWIVTNRILIDRSGRFSSDLLSEVPDTQSNQDVEWAYAFDIHLNAVFPAALVYLLQLPLFYFILSDGLAGRFVGNTCWLIAALYYNYITFLGYSALPFLKRATVLLWPMTASVLLFIIATFVLQWNFTNPHTPIAQRLTVTVASAWYECRNHRGISLTPVVTGLLESIVLRCITVAREILTREQQAEFRSDKGCVDQIFTLRQVLEQRHTY</sequence>
<dbReference type="KEGG" id="ovi:T265_00663"/>
<feature type="transmembrane region" description="Helical" evidence="6">
    <location>
        <begin position="276"/>
        <end position="299"/>
    </location>
</feature>
<evidence type="ECO:0000256" key="1">
    <source>
        <dbReference type="ARBA" id="ARBA00004141"/>
    </source>
</evidence>
<accession>A0A075A2G8</accession>
<evidence type="ECO:0000256" key="6">
    <source>
        <dbReference type="SAM" id="Phobius"/>
    </source>
</evidence>
<dbReference type="Pfam" id="PF05216">
    <property type="entry name" value="UNC-50"/>
    <property type="match status" value="1"/>
</dbReference>
<dbReference type="PANTHER" id="PTHR12841">
    <property type="entry name" value="PROTEIN UNC-50 HOMOLOG"/>
    <property type="match status" value="1"/>
</dbReference>
<evidence type="ECO:0000256" key="4">
    <source>
        <dbReference type="ARBA" id="ARBA00022989"/>
    </source>
</evidence>
<name>A0A075A2G8_OPIVI</name>
<evidence type="ECO:0000313" key="8">
    <source>
        <dbReference type="Proteomes" id="UP000054324"/>
    </source>
</evidence>
<dbReference type="GeneID" id="20314851"/>
<evidence type="ECO:0000313" key="7">
    <source>
        <dbReference type="EMBL" id="KER33561.1"/>
    </source>
</evidence>
<evidence type="ECO:0008006" key="9">
    <source>
        <dbReference type="Google" id="ProtNLM"/>
    </source>
</evidence>
<dbReference type="AlphaFoldDB" id="A0A075A2G8"/>
<evidence type="ECO:0000256" key="2">
    <source>
        <dbReference type="ARBA" id="ARBA00006293"/>
    </source>
</evidence>
<proteinExistence type="inferred from homology"/>
<dbReference type="EMBL" id="KL596624">
    <property type="protein sequence ID" value="KER33561.1"/>
    <property type="molecule type" value="Genomic_DNA"/>
</dbReference>
<evidence type="ECO:0000256" key="3">
    <source>
        <dbReference type="ARBA" id="ARBA00022692"/>
    </source>
</evidence>
<dbReference type="CTD" id="20314851"/>
<protein>
    <recommendedName>
        <fullName evidence="9">UNC-50 family protein</fullName>
    </recommendedName>
</protein>
<feature type="transmembrane region" description="Helical" evidence="6">
    <location>
        <begin position="305"/>
        <end position="327"/>
    </location>
</feature>
<organism evidence="7 8">
    <name type="scientific">Opisthorchis viverrini</name>
    <name type="common">Southeast Asian liver fluke</name>
    <dbReference type="NCBI Taxonomy" id="6198"/>
    <lineage>
        <taxon>Eukaryota</taxon>
        <taxon>Metazoa</taxon>
        <taxon>Spiralia</taxon>
        <taxon>Lophotrochozoa</taxon>
        <taxon>Platyhelminthes</taxon>
        <taxon>Trematoda</taxon>
        <taxon>Digenea</taxon>
        <taxon>Opisthorchiida</taxon>
        <taxon>Opisthorchiata</taxon>
        <taxon>Opisthorchiidae</taxon>
        <taxon>Opisthorchis</taxon>
    </lineage>
</organism>
<keyword evidence="8" id="KW-1185">Reference proteome</keyword>
<evidence type="ECO:0000256" key="5">
    <source>
        <dbReference type="ARBA" id="ARBA00023136"/>
    </source>
</evidence>
<dbReference type="RefSeq" id="XP_009162755.1">
    <property type="nucleotide sequence ID" value="XM_009164491.1"/>
</dbReference>